<proteinExistence type="predicted"/>
<dbReference type="PANTHER" id="PTHR33463">
    <property type="entry name" value="NB-ARC DOMAIN-CONTAINING PROTEIN-RELATED"/>
    <property type="match status" value="1"/>
</dbReference>
<name>A0AAW1Y6C8_RUBAR</name>
<sequence length="162" mass="18075">MMRTTLKHLASQVEMLNAKRTDVKLLVQAATDNLEVIASEVNTWLANVDGIIQDKETFFEEGKTAKATCSNGWFPNLKVRHSLSRKAKKMTPDVDNLLLVGNFSQVSCPAPPLKIRFPSTGEHIEFESRKKVVGRVMKALTNDQINPIVICGNGGVLERQLW</sequence>
<keyword evidence="3" id="KW-1185">Reference proteome</keyword>
<protein>
    <submittedName>
        <fullName evidence="2">Uncharacterized protein</fullName>
    </submittedName>
</protein>
<dbReference type="PANTHER" id="PTHR33463:SF203">
    <property type="entry name" value="AAA+ ATPASE DOMAIN-CONTAINING PROTEIN"/>
    <property type="match status" value="1"/>
</dbReference>
<accession>A0AAW1Y6C8</accession>
<dbReference type="AlphaFoldDB" id="A0AAW1Y6C8"/>
<dbReference type="EMBL" id="JBEDUW010000002">
    <property type="protein sequence ID" value="KAK9944509.1"/>
    <property type="molecule type" value="Genomic_DNA"/>
</dbReference>
<evidence type="ECO:0000256" key="1">
    <source>
        <dbReference type="ARBA" id="ARBA00022821"/>
    </source>
</evidence>
<organism evidence="2 3">
    <name type="scientific">Rubus argutus</name>
    <name type="common">Southern blackberry</name>
    <dbReference type="NCBI Taxonomy" id="59490"/>
    <lineage>
        <taxon>Eukaryota</taxon>
        <taxon>Viridiplantae</taxon>
        <taxon>Streptophyta</taxon>
        <taxon>Embryophyta</taxon>
        <taxon>Tracheophyta</taxon>
        <taxon>Spermatophyta</taxon>
        <taxon>Magnoliopsida</taxon>
        <taxon>eudicotyledons</taxon>
        <taxon>Gunneridae</taxon>
        <taxon>Pentapetalae</taxon>
        <taxon>rosids</taxon>
        <taxon>fabids</taxon>
        <taxon>Rosales</taxon>
        <taxon>Rosaceae</taxon>
        <taxon>Rosoideae</taxon>
        <taxon>Rosoideae incertae sedis</taxon>
        <taxon>Rubus</taxon>
    </lineage>
</organism>
<dbReference type="Proteomes" id="UP001457282">
    <property type="component" value="Unassembled WGS sequence"/>
</dbReference>
<keyword evidence="1" id="KW-0611">Plant defense</keyword>
<comment type="caution">
    <text evidence="2">The sequence shown here is derived from an EMBL/GenBank/DDBJ whole genome shotgun (WGS) entry which is preliminary data.</text>
</comment>
<evidence type="ECO:0000313" key="3">
    <source>
        <dbReference type="Proteomes" id="UP001457282"/>
    </source>
</evidence>
<dbReference type="InterPro" id="IPR050905">
    <property type="entry name" value="Plant_NBS-LRR"/>
</dbReference>
<evidence type="ECO:0000313" key="2">
    <source>
        <dbReference type="EMBL" id="KAK9944509.1"/>
    </source>
</evidence>
<reference evidence="2 3" key="1">
    <citation type="journal article" date="2023" name="G3 (Bethesda)">
        <title>A chromosome-length genome assembly and annotation of blackberry (Rubus argutus, cv. 'Hillquist').</title>
        <authorList>
            <person name="Bruna T."/>
            <person name="Aryal R."/>
            <person name="Dudchenko O."/>
            <person name="Sargent D.J."/>
            <person name="Mead D."/>
            <person name="Buti M."/>
            <person name="Cavallini A."/>
            <person name="Hytonen T."/>
            <person name="Andres J."/>
            <person name="Pham M."/>
            <person name="Weisz D."/>
            <person name="Mascagni F."/>
            <person name="Usai G."/>
            <person name="Natali L."/>
            <person name="Bassil N."/>
            <person name="Fernandez G.E."/>
            <person name="Lomsadze A."/>
            <person name="Armour M."/>
            <person name="Olukolu B."/>
            <person name="Poorten T."/>
            <person name="Britton C."/>
            <person name="Davik J."/>
            <person name="Ashrafi H."/>
            <person name="Aiden E.L."/>
            <person name="Borodovsky M."/>
            <person name="Worthington M."/>
        </authorList>
    </citation>
    <scope>NUCLEOTIDE SEQUENCE [LARGE SCALE GENOMIC DNA]</scope>
    <source>
        <strain evidence="2">PI 553951</strain>
    </source>
</reference>
<gene>
    <name evidence="2" type="ORF">M0R45_010073</name>
</gene>